<dbReference type="RefSeq" id="WP_173289582.1">
    <property type="nucleotide sequence ID" value="NZ_AP021888.1"/>
</dbReference>
<evidence type="ECO:0000259" key="2">
    <source>
        <dbReference type="Pfam" id="PF00561"/>
    </source>
</evidence>
<feature type="domain" description="AB hydrolase-1" evidence="2">
    <location>
        <begin position="54"/>
        <end position="289"/>
    </location>
</feature>
<keyword evidence="1" id="KW-0732">Signal</keyword>
<dbReference type="InterPro" id="IPR000073">
    <property type="entry name" value="AB_hydrolase_1"/>
</dbReference>
<dbReference type="EMBL" id="AP021888">
    <property type="protein sequence ID" value="BBP42294.1"/>
    <property type="molecule type" value="Genomic_DNA"/>
</dbReference>
<dbReference type="SUPFAM" id="SSF53474">
    <property type="entry name" value="alpha/beta-Hydrolases"/>
    <property type="match status" value="1"/>
</dbReference>
<sequence length="306" mass="34006">MKFLTSKNSLAGLLGLALMFSQNAFAEAVQIKANGLTVNGDLQLADGKTLQDGVVLFTHGTWMNQDYSTAKMLKKNLTEAGQSVLAISLSLGMDNRKEIAMTSCDRPHTHKHTDALTEIDAWVKWLEKQGVKDITLVGHSRGGNQTAWYASLHNDDKAIKQVVLFAPQLWSWEDEVAEYQTKYQQDLNALVKKANDLVKAGKGDTLMPKTNFVYCKESPVSAASFADYYQNNPMMDTLHVLPNIQKPVLVFAGTDDKVVVDLPKKIEPILEAHNNIEVFEVDGADHFFLDFAGEDAVNHMNEFMAK</sequence>
<feature type="signal peptide" evidence="1">
    <location>
        <begin position="1"/>
        <end position="26"/>
    </location>
</feature>
<evidence type="ECO:0000313" key="3">
    <source>
        <dbReference type="EMBL" id="BBP42294.1"/>
    </source>
</evidence>
<dbReference type="AlphaFoldDB" id="A0A6F8PJQ6"/>
<gene>
    <name evidence="3" type="ORF">THMIRHAT_00400</name>
</gene>
<evidence type="ECO:0000256" key="1">
    <source>
        <dbReference type="SAM" id="SignalP"/>
    </source>
</evidence>
<dbReference type="InterPro" id="IPR029058">
    <property type="entry name" value="AB_hydrolase_fold"/>
</dbReference>
<organism evidence="3 4">
    <name type="scientific">Thiosulfativibrio zosterae</name>
    <dbReference type="NCBI Taxonomy" id="2675053"/>
    <lineage>
        <taxon>Bacteria</taxon>
        <taxon>Pseudomonadati</taxon>
        <taxon>Pseudomonadota</taxon>
        <taxon>Gammaproteobacteria</taxon>
        <taxon>Thiotrichales</taxon>
        <taxon>Piscirickettsiaceae</taxon>
        <taxon>Thiosulfativibrio</taxon>
    </lineage>
</organism>
<feature type="chain" id="PRO_5026227348" description="AB hydrolase-1 domain-containing protein" evidence="1">
    <location>
        <begin position="27"/>
        <end position="306"/>
    </location>
</feature>
<dbReference type="Pfam" id="PF00561">
    <property type="entry name" value="Abhydrolase_1"/>
    <property type="match status" value="1"/>
</dbReference>
<proteinExistence type="predicted"/>
<dbReference type="Gene3D" id="3.40.50.1820">
    <property type="entry name" value="alpha/beta hydrolase"/>
    <property type="match status" value="1"/>
</dbReference>
<evidence type="ECO:0000313" key="4">
    <source>
        <dbReference type="Proteomes" id="UP000501466"/>
    </source>
</evidence>
<dbReference type="KEGG" id="tzo:THMIRHAT_00400"/>
<dbReference type="PANTHER" id="PTHR42886">
    <property type="entry name" value="RE40534P-RELATED"/>
    <property type="match status" value="1"/>
</dbReference>
<reference evidence="4" key="1">
    <citation type="submission" date="2019-11" db="EMBL/GenBank/DDBJ databases">
        <title>Isolation and characterization of two novel species in the genus Thiomicrorhabdus.</title>
        <authorList>
            <person name="Mochizuki J."/>
            <person name="Kojima H."/>
            <person name="Fukui M."/>
        </authorList>
    </citation>
    <scope>NUCLEOTIDE SEQUENCE [LARGE SCALE GENOMIC DNA]</scope>
    <source>
        <strain evidence="4">AkT22</strain>
    </source>
</reference>
<name>A0A6F8PJQ6_9GAMM</name>
<accession>A0A6F8PJQ6</accession>
<dbReference type="PANTHER" id="PTHR42886:SF29">
    <property type="entry name" value="PUMMELIG, ISOFORM A"/>
    <property type="match status" value="1"/>
</dbReference>
<protein>
    <recommendedName>
        <fullName evidence="2">AB hydrolase-1 domain-containing protein</fullName>
    </recommendedName>
</protein>
<dbReference type="Proteomes" id="UP000501466">
    <property type="component" value="Chromosome"/>
</dbReference>
<keyword evidence="4" id="KW-1185">Reference proteome</keyword>